<evidence type="ECO:0008006" key="5">
    <source>
        <dbReference type="Google" id="ProtNLM"/>
    </source>
</evidence>
<comment type="caution">
    <text evidence="2">The sequence shown here is derived from an EMBL/GenBank/DDBJ whole genome shotgun (WGS) entry which is preliminary data.</text>
</comment>
<evidence type="ECO:0000313" key="2">
    <source>
        <dbReference type="EMBL" id="TDA38684.1"/>
    </source>
</evidence>
<name>A0A523BCU0_9CREN</name>
<evidence type="ECO:0000313" key="1">
    <source>
        <dbReference type="EMBL" id="RZN56510.1"/>
    </source>
</evidence>
<organism evidence="2 4">
    <name type="scientific">Thermoproteota archaeon</name>
    <dbReference type="NCBI Taxonomy" id="2056631"/>
    <lineage>
        <taxon>Archaea</taxon>
        <taxon>Thermoproteota</taxon>
    </lineage>
</organism>
<reference evidence="1 3" key="2">
    <citation type="journal article" date="2019" name="Nat. Microbiol.">
        <title>Wide diversity of methane and short-chain alkane metabolisms in uncultured archaea.</title>
        <authorList>
            <person name="Borrel G."/>
            <person name="Adam P.S."/>
            <person name="McKay L.J."/>
            <person name="Chen L.X."/>
            <person name="Sierra-Garcia I.N."/>
            <person name="Sieber C.M."/>
            <person name="Letourneur Q."/>
            <person name="Ghozlane A."/>
            <person name="Andersen G.L."/>
            <person name="Li W.J."/>
            <person name="Hallam S.J."/>
            <person name="Muyzer G."/>
            <person name="de Oliveira V.M."/>
            <person name="Inskeep W.P."/>
            <person name="Banfield J.F."/>
            <person name="Gribaldo S."/>
        </authorList>
    </citation>
    <scope>NUCLEOTIDE SEQUENCE [LARGE SCALE GENOMIC DNA]</scope>
    <source>
        <strain evidence="1">Verst-YHS</strain>
    </source>
</reference>
<dbReference type="Gene3D" id="1.10.1200.200">
    <property type="entry name" value="Protein of unknown function DUF3227"/>
    <property type="match status" value="1"/>
</dbReference>
<dbReference type="Proteomes" id="UP000316080">
    <property type="component" value="Unassembled WGS sequence"/>
</dbReference>
<accession>A0A523BCU0</accession>
<protein>
    <recommendedName>
        <fullName evidence="5">Nitrosopumilus output domain-containing protein</fullName>
    </recommendedName>
</protein>
<evidence type="ECO:0000313" key="4">
    <source>
        <dbReference type="Proteomes" id="UP000317265"/>
    </source>
</evidence>
<reference evidence="2 4" key="1">
    <citation type="journal article" date="2019" name="Nat. Microbiol.">
        <title>Expanding anaerobic alkane metabolism in the domain of Archaea.</title>
        <authorList>
            <person name="Wang Y."/>
            <person name="Wegener G."/>
            <person name="Hou J."/>
            <person name="Wang F."/>
            <person name="Xiao X."/>
        </authorList>
    </citation>
    <scope>NUCLEOTIDE SEQUENCE [LARGE SCALE GENOMIC DNA]</scope>
    <source>
        <strain evidence="2">WYZ-LMO11</strain>
    </source>
</reference>
<dbReference type="AlphaFoldDB" id="A0A523BCU0"/>
<evidence type="ECO:0000313" key="3">
    <source>
        <dbReference type="Proteomes" id="UP000316080"/>
    </source>
</evidence>
<dbReference type="EMBL" id="QNVI01000044">
    <property type="protein sequence ID" value="TDA38684.1"/>
    <property type="molecule type" value="Genomic_DNA"/>
</dbReference>
<sequence>MNEKIKAEILEAINDSFKEVLGESGTKAIYYYFQVQTGMRVEEAIESPEIFVSFLRNIFKAGSQILERRIIEKLCDKFSQNLEEEKNIDLTNLIKKLLKKK</sequence>
<dbReference type="Proteomes" id="UP000317265">
    <property type="component" value="Unassembled WGS sequence"/>
</dbReference>
<dbReference type="InterPro" id="IPR044908">
    <property type="entry name" value="NitrOD5-like_sf"/>
</dbReference>
<gene>
    <name evidence="2" type="ORF">DSO09_03735</name>
    <name evidence="1" type="ORF">EF809_02505</name>
</gene>
<proteinExistence type="predicted"/>
<dbReference type="EMBL" id="RXIH01000022">
    <property type="protein sequence ID" value="RZN56510.1"/>
    <property type="molecule type" value="Genomic_DNA"/>
</dbReference>